<evidence type="ECO:0000259" key="3">
    <source>
        <dbReference type="Pfam" id="PF19291"/>
    </source>
</evidence>
<evidence type="ECO:0000256" key="1">
    <source>
        <dbReference type="SAM" id="MobiDB-lite"/>
    </source>
</evidence>
<feature type="domain" description="GH15-like" evidence="2">
    <location>
        <begin position="254"/>
        <end position="587"/>
    </location>
</feature>
<feature type="domain" description="Trehalase-like N-terminal" evidence="3">
    <location>
        <begin position="18"/>
        <end position="211"/>
    </location>
</feature>
<dbReference type="Pfam" id="PF00723">
    <property type="entry name" value="Glyco_hydro_15"/>
    <property type="match status" value="1"/>
</dbReference>
<protein>
    <submittedName>
        <fullName evidence="4">Glycoside hydrolase family 15 protein</fullName>
    </submittedName>
</protein>
<gene>
    <name evidence="4" type="ORF">GCM10009801_36870</name>
</gene>
<keyword evidence="5" id="KW-1185">Reference proteome</keyword>
<name>A0ABP5HR22_9ACTN</name>
<dbReference type="InterPro" id="IPR011613">
    <property type="entry name" value="GH15-like"/>
</dbReference>
<feature type="compositionally biased region" description="Low complexity" evidence="1">
    <location>
        <begin position="468"/>
        <end position="480"/>
    </location>
</feature>
<proteinExistence type="predicted"/>
<dbReference type="EMBL" id="BAAAPE010000009">
    <property type="protein sequence ID" value="GAA2079355.1"/>
    <property type="molecule type" value="Genomic_DNA"/>
</dbReference>
<evidence type="ECO:0000313" key="4">
    <source>
        <dbReference type="EMBL" id="GAA2079355.1"/>
    </source>
</evidence>
<dbReference type="InterPro" id="IPR012341">
    <property type="entry name" value="6hp_glycosidase-like_sf"/>
</dbReference>
<dbReference type="GO" id="GO:0016787">
    <property type="term" value="F:hydrolase activity"/>
    <property type="evidence" value="ECO:0007669"/>
    <property type="project" value="UniProtKB-KW"/>
</dbReference>
<keyword evidence="4" id="KW-0378">Hydrolase</keyword>
<dbReference type="InterPro" id="IPR045582">
    <property type="entry name" value="Trehalase-like_N"/>
</dbReference>
<dbReference type="InterPro" id="IPR008928">
    <property type="entry name" value="6-hairpin_glycosidase_sf"/>
</dbReference>
<organism evidence="4 5">
    <name type="scientific">Streptomyces albiaxialis</name>
    <dbReference type="NCBI Taxonomy" id="329523"/>
    <lineage>
        <taxon>Bacteria</taxon>
        <taxon>Bacillati</taxon>
        <taxon>Actinomycetota</taxon>
        <taxon>Actinomycetes</taxon>
        <taxon>Kitasatosporales</taxon>
        <taxon>Streptomycetaceae</taxon>
        <taxon>Streptomyces</taxon>
    </lineage>
</organism>
<sequence length="593" mass="63835">MPDEDDALPGPWALRDYAFLGDGERGALVGPRGEVVWMCVPRWHDDAVFAALLGGPGAYVVRPDDHRHVWGGFYEDGTLVHVSRWVTGGATGGAIVECREALAAPADGDRAVLLRRVRAVEGRAALRVRLDVRPGFGRAPAPRPRRDGGVWHGESGGVRFRWSGAPDAVAAPDGGLRTRLVLPEGAEHDLVLELRAGDAPYDPREPLDAAALWRATEEWWRSRVPGSAGLPDGLPGAKDVRHAYAVLNGLTSRAGGMVAAATTSLPERARAGRNYDYRYVWLRDQAYAGLAVAAHGPHPLLDSAVRFATDRILADGDALHPAYTVEGGAVPGERHLGLPGYPGGGDRTGNLAARQFQLDTFGEVLQLFAAAARHGRLDDDARRAVQVAVDAVRHRWTRPDAGLWEVEERWWTHSRLSVVTGLRAVARDVAGTAVPAWTELAEAILRETRRRCLRPDGAWGRAEDDPGPDAGLLAPLARGGLPPGDPSVGPTRELIARELSEDGFVYRFRHGPRPLGEDEGAFLLCGFTMAMAARREGDPVGAARWFERGRAAYGTPGLFAEEYDVGQRQLRGNLPQAFVHAALLEASAALAAG</sequence>
<dbReference type="PANTHER" id="PTHR31616:SF10">
    <property type="entry name" value="TREHALASE"/>
    <property type="match status" value="1"/>
</dbReference>
<dbReference type="Pfam" id="PF19291">
    <property type="entry name" value="TREH_N"/>
    <property type="match status" value="1"/>
</dbReference>
<dbReference type="Gene3D" id="1.50.10.10">
    <property type="match status" value="1"/>
</dbReference>
<dbReference type="SUPFAM" id="SSF48208">
    <property type="entry name" value="Six-hairpin glycosidases"/>
    <property type="match status" value="1"/>
</dbReference>
<evidence type="ECO:0000313" key="5">
    <source>
        <dbReference type="Proteomes" id="UP001500016"/>
    </source>
</evidence>
<evidence type="ECO:0000259" key="2">
    <source>
        <dbReference type="Pfam" id="PF00723"/>
    </source>
</evidence>
<reference evidence="5" key="1">
    <citation type="journal article" date="2019" name="Int. J. Syst. Evol. Microbiol.">
        <title>The Global Catalogue of Microorganisms (GCM) 10K type strain sequencing project: providing services to taxonomists for standard genome sequencing and annotation.</title>
        <authorList>
            <consortium name="The Broad Institute Genomics Platform"/>
            <consortium name="The Broad Institute Genome Sequencing Center for Infectious Disease"/>
            <person name="Wu L."/>
            <person name="Ma J."/>
        </authorList>
    </citation>
    <scope>NUCLEOTIDE SEQUENCE [LARGE SCALE GENOMIC DNA]</scope>
    <source>
        <strain evidence="5">JCM 15478</strain>
    </source>
</reference>
<accession>A0ABP5HR22</accession>
<dbReference type="PANTHER" id="PTHR31616">
    <property type="entry name" value="TREHALASE"/>
    <property type="match status" value="1"/>
</dbReference>
<dbReference type="Proteomes" id="UP001500016">
    <property type="component" value="Unassembled WGS sequence"/>
</dbReference>
<comment type="caution">
    <text evidence="4">The sequence shown here is derived from an EMBL/GenBank/DDBJ whole genome shotgun (WGS) entry which is preliminary data.</text>
</comment>
<feature type="region of interest" description="Disordered" evidence="1">
    <location>
        <begin position="457"/>
        <end position="486"/>
    </location>
</feature>